<evidence type="ECO:0000256" key="1">
    <source>
        <dbReference type="ARBA" id="ARBA00004229"/>
    </source>
</evidence>
<dbReference type="InterPro" id="IPR001260">
    <property type="entry name" value="Coprogen_oxidase_aer"/>
</dbReference>
<evidence type="ECO:0000256" key="3">
    <source>
        <dbReference type="ARBA" id="ARBA00010644"/>
    </source>
</evidence>
<dbReference type="InterPro" id="IPR036406">
    <property type="entry name" value="Coprogen_oxidase_aer_sf"/>
</dbReference>
<dbReference type="Gene3D" id="3.40.1500.10">
    <property type="entry name" value="Coproporphyrinogen III oxidase, aerobic"/>
    <property type="match status" value="1"/>
</dbReference>
<accession>A0A0U9HS61</accession>
<evidence type="ECO:0000256" key="12">
    <source>
        <dbReference type="ARBA" id="ARBA00049102"/>
    </source>
</evidence>
<comment type="similarity">
    <text evidence="3">Belongs to the aerobic coproporphyrinogen-III oxidase family.</text>
</comment>
<evidence type="ECO:0000256" key="9">
    <source>
        <dbReference type="ARBA" id="ARBA00023002"/>
    </source>
</evidence>
<evidence type="ECO:0000256" key="5">
    <source>
        <dbReference type="ARBA" id="ARBA00012869"/>
    </source>
</evidence>
<dbReference type="GO" id="GO:0004109">
    <property type="term" value="F:coproporphyrinogen oxidase activity"/>
    <property type="evidence" value="ECO:0000318"/>
    <property type="project" value="GO_Central"/>
</dbReference>
<dbReference type="NCBIfam" id="NF003727">
    <property type="entry name" value="PRK05330.1"/>
    <property type="match status" value="1"/>
</dbReference>
<keyword evidence="9" id="KW-0560">Oxidoreductase</keyword>
<keyword evidence="11" id="KW-0627">Porphyrin biosynthesis</keyword>
<evidence type="ECO:0000256" key="7">
    <source>
        <dbReference type="ARBA" id="ARBA00022640"/>
    </source>
</evidence>
<keyword evidence="14" id="KW-1185">Reference proteome</keyword>
<dbReference type="PROSITE" id="PS01021">
    <property type="entry name" value="COPROGEN_OXIDASE"/>
    <property type="match status" value="1"/>
</dbReference>
<dbReference type="UniPathway" id="UPA00251">
    <property type="reaction ID" value="UER00322"/>
</dbReference>
<gene>
    <name evidence="13" type="ORF">KFL_000750090</name>
</gene>
<dbReference type="GO" id="GO:0009507">
    <property type="term" value="C:chloroplast"/>
    <property type="evidence" value="ECO:0007669"/>
    <property type="project" value="UniProtKB-SubCell"/>
</dbReference>
<comment type="subcellular location">
    <subcellularLocation>
        <location evidence="1">Plastid</location>
        <location evidence="1">Chloroplast</location>
    </subcellularLocation>
</comment>
<evidence type="ECO:0000256" key="6">
    <source>
        <dbReference type="ARBA" id="ARBA00022528"/>
    </source>
</evidence>
<dbReference type="GO" id="GO:0005737">
    <property type="term" value="C:cytoplasm"/>
    <property type="evidence" value="ECO:0000318"/>
    <property type="project" value="GO_Central"/>
</dbReference>
<evidence type="ECO:0000256" key="10">
    <source>
        <dbReference type="ARBA" id="ARBA00023133"/>
    </source>
</evidence>
<keyword evidence="6" id="KW-0150">Chloroplast</keyword>
<dbReference type="SUPFAM" id="SSF102886">
    <property type="entry name" value="Coproporphyrinogen III oxidase"/>
    <property type="match status" value="1"/>
</dbReference>
<keyword evidence="7" id="KW-0934">Plastid</keyword>
<dbReference type="GO" id="GO:0006782">
    <property type="term" value="P:protoporphyrinogen IX biosynthetic process"/>
    <property type="evidence" value="ECO:0000318"/>
    <property type="project" value="GO_Central"/>
</dbReference>
<organism evidence="13 14">
    <name type="scientific">Klebsormidium nitens</name>
    <name type="common">Green alga</name>
    <name type="synonym">Ulothrix nitens</name>
    <dbReference type="NCBI Taxonomy" id="105231"/>
    <lineage>
        <taxon>Eukaryota</taxon>
        <taxon>Viridiplantae</taxon>
        <taxon>Streptophyta</taxon>
        <taxon>Klebsormidiophyceae</taxon>
        <taxon>Klebsormidiales</taxon>
        <taxon>Klebsormidiaceae</taxon>
        <taxon>Klebsormidium</taxon>
    </lineage>
</organism>
<dbReference type="InterPro" id="IPR018375">
    <property type="entry name" value="Coprogen_oxidase_CS"/>
</dbReference>
<keyword evidence="10" id="KW-0350">Heme biosynthesis</keyword>
<evidence type="ECO:0000256" key="4">
    <source>
        <dbReference type="ARBA" id="ARBA00011738"/>
    </source>
</evidence>
<name>A0A0U9HS61_KLENI</name>
<dbReference type="STRING" id="105231.A0A0U9HS61"/>
<evidence type="ECO:0000256" key="8">
    <source>
        <dbReference type="ARBA" id="ARBA00022946"/>
    </source>
</evidence>
<sequence>MAATCSRLAARGQLCSFTSPQKPLHLQDNAALPASLRSSSFNGTQLTQAVLTRGVSKAQPGVVAPRAVAAVSEKRKDAFGEEKKLAEAPSSLLKKGPDGWTSPMCEKFEKVIRQVQDEVCAAIEELDGKKFREDSWEREGGGGGISRVLQDGNVFEKAGVNVSVVYGTMPPEAYRAATGSTEKNGAAPGGAGRIPFFAAGVSSVVHPKNPMAPTCHFNYRYFETNVPQDVEGAPRAWWFGGGTDLTPSYLFDEDVKHFHQTLKDTCDQHDESFYPRFKSWCDDYFMIKHRGERRGLGGIFFDDMNDRDAEEILAFSTACGKAVVPAYIPLVAKRKDEPFTEEQKAWQQLRRGRYVEFNLVYDRGTTFGLKTGGRIESILMSLPLTARWEYDHQPEEGSEEWKLLDACKNPKDWV</sequence>
<dbReference type="OMA" id="VHANWRY"/>
<dbReference type="EMBL" id="DF237024">
    <property type="protein sequence ID" value="GAQ81240.1"/>
    <property type="molecule type" value="Genomic_DNA"/>
</dbReference>
<dbReference type="AlphaFoldDB" id="A0A0U9HS61"/>
<protein>
    <recommendedName>
        <fullName evidence="5">coproporphyrinogen oxidase</fullName>
        <ecNumber evidence="5">1.3.3.3</ecNumber>
    </recommendedName>
</protein>
<dbReference type="Proteomes" id="UP000054558">
    <property type="component" value="Unassembled WGS sequence"/>
</dbReference>
<evidence type="ECO:0000256" key="2">
    <source>
        <dbReference type="ARBA" id="ARBA00005168"/>
    </source>
</evidence>
<reference evidence="13 14" key="1">
    <citation type="journal article" date="2014" name="Nat. Commun.">
        <title>Klebsormidium flaccidum genome reveals primary factors for plant terrestrial adaptation.</title>
        <authorList>
            <person name="Hori K."/>
            <person name="Maruyama F."/>
            <person name="Fujisawa T."/>
            <person name="Togashi T."/>
            <person name="Yamamoto N."/>
            <person name="Seo M."/>
            <person name="Sato S."/>
            <person name="Yamada T."/>
            <person name="Mori H."/>
            <person name="Tajima N."/>
            <person name="Moriyama T."/>
            <person name="Ikeuchi M."/>
            <person name="Watanabe M."/>
            <person name="Wada H."/>
            <person name="Kobayashi K."/>
            <person name="Saito M."/>
            <person name="Masuda T."/>
            <person name="Sasaki-Sekimoto Y."/>
            <person name="Mashiguchi K."/>
            <person name="Awai K."/>
            <person name="Shimojima M."/>
            <person name="Masuda S."/>
            <person name="Iwai M."/>
            <person name="Nobusawa T."/>
            <person name="Narise T."/>
            <person name="Kondo S."/>
            <person name="Saito H."/>
            <person name="Sato R."/>
            <person name="Murakawa M."/>
            <person name="Ihara Y."/>
            <person name="Oshima-Yamada Y."/>
            <person name="Ohtaka K."/>
            <person name="Satoh M."/>
            <person name="Sonobe K."/>
            <person name="Ishii M."/>
            <person name="Ohtani R."/>
            <person name="Kanamori-Sato M."/>
            <person name="Honoki R."/>
            <person name="Miyazaki D."/>
            <person name="Mochizuki H."/>
            <person name="Umetsu J."/>
            <person name="Higashi K."/>
            <person name="Shibata D."/>
            <person name="Kamiya Y."/>
            <person name="Sato N."/>
            <person name="Nakamura Y."/>
            <person name="Tabata S."/>
            <person name="Ida S."/>
            <person name="Kurokawa K."/>
            <person name="Ohta H."/>
        </authorList>
    </citation>
    <scope>NUCLEOTIDE SEQUENCE [LARGE SCALE GENOMIC DNA]</scope>
    <source>
        <strain evidence="13 14">NIES-2285</strain>
    </source>
</reference>
<evidence type="ECO:0000256" key="11">
    <source>
        <dbReference type="ARBA" id="ARBA00023244"/>
    </source>
</evidence>
<dbReference type="Pfam" id="PF01218">
    <property type="entry name" value="Coprogen_oxidas"/>
    <property type="match status" value="1"/>
</dbReference>
<dbReference type="PANTHER" id="PTHR10755">
    <property type="entry name" value="COPROPORPHYRINOGEN III OXIDASE, MITOCHONDRIAL"/>
    <property type="match status" value="1"/>
</dbReference>
<dbReference type="EC" id="1.3.3.3" evidence="5"/>
<keyword evidence="8" id="KW-0809">Transit peptide</keyword>
<dbReference type="OrthoDB" id="15318at2759"/>
<comment type="subunit">
    <text evidence="4">Homodimer.</text>
</comment>
<dbReference type="PRINTS" id="PR00073">
    <property type="entry name" value="COPRGNOXDASE"/>
</dbReference>
<dbReference type="FunFam" id="3.40.1500.10:FF:000003">
    <property type="entry name" value="oxygen-dependent coproporphyrinogen-III oxidase, chloroplastic"/>
    <property type="match status" value="1"/>
</dbReference>
<comment type="catalytic activity">
    <reaction evidence="12">
        <text>coproporphyrinogen III + O2 + 2 H(+) = protoporphyrinogen IX + 2 CO2 + 2 H2O</text>
        <dbReference type="Rhea" id="RHEA:18257"/>
        <dbReference type="ChEBI" id="CHEBI:15377"/>
        <dbReference type="ChEBI" id="CHEBI:15378"/>
        <dbReference type="ChEBI" id="CHEBI:15379"/>
        <dbReference type="ChEBI" id="CHEBI:16526"/>
        <dbReference type="ChEBI" id="CHEBI:57307"/>
        <dbReference type="ChEBI" id="CHEBI:57309"/>
        <dbReference type="EC" id="1.3.3.3"/>
    </reaction>
</comment>
<proteinExistence type="inferred from homology"/>
<evidence type="ECO:0000313" key="13">
    <source>
        <dbReference type="EMBL" id="GAQ81240.1"/>
    </source>
</evidence>
<dbReference type="PANTHER" id="PTHR10755:SF0">
    <property type="entry name" value="OXYGEN-DEPENDENT COPROPORPHYRINOGEN-III OXIDASE, MITOCHONDRIAL"/>
    <property type="match status" value="1"/>
</dbReference>
<evidence type="ECO:0000313" key="14">
    <source>
        <dbReference type="Proteomes" id="UP000054558"/>
    </source>
</evidence>
<comment type="pathway">
    <text evidence="2">Porphyrin-containing compound metabolism; protoporphyrin-IX biosynthesis; protoporphyrinogen-IX from coproporphyrinogen-III (O2 route): step 1/1.</text>
</comment>